<reference evidence="2 3" key="1">
    <citation type="submission" date="2024-12" db="EMBL/GenBank/DDBJ databases">
        <title>The unique morphological basis and parallel evolutionary history of personate flowers in Penstemon.</title>
        <authorList>
            <person name="Depatie T.H."/>
            <person name="Wessinger C.A."/>
        </authorList>
    </citation>
    <scope>NUCLEOTIDE SEQUENCE [LARGE SCALE GENOMIC DNA]</scope>
    <source>
        <strain evidence="2">WTNN_2</strain>
        <tissue evidence="2">Leaf</tissue>
    </source>
</reference>
<evidence type="ECO:0000313" key="3">
    <source>
        <dbReference type="Proteomes" id="UP001634393"/>
    </source>
</evidence>
<dbReference type="PANTHER" id="PTHR13343:SF17">
    <property type="entry name" value="CELLULAR REPRESSOR OF E1A-STIMULATED GENES, ISOFORM A"/>
    <property type="match status" value="1"/>
</dbReference>
<comment type="caution">
    <text evidence="2">The sequence shown here is derived from an EMBL/GenBank/DDBJ whole genome shotgun (WGS) entry which is preliminary data.</text>
</comment>
<dbReference type="SUPFAM" id="SSF50475">
    <property type="entry name" value="FMN-binding split barrel"/>
    <property type="match status" value="1"/>
</dbReference>
<proteinExistence type="predicted"/>
<dbReference type="GO" id="GO:0005737">
    <property type="term" value="C:cytoplasm"/>
    <property type="evidence" value="ECO:0007669"/>
    <property type="project" value="UniProtKB-ARBA"/>
</dbReference>
<dbReference type="Proteomes" id="UP001634393">
    <property type="component" value="Unassembled WGS sequence"/>
</dbReference>
<dbReference type="Pfam" id="PF13883">
    <property type="entry name" value="CREG_beta-barrel"/>
    <property type="match status" value="1"/>
</dbReference>
<sequence>MVVIIISSGAVLGLDRPRPDPNQAAAFARWLVAEVDWCVLTTIDSRDSYLFGNVISYTDGATGVPYFYLTRNLDPTGRNAIADPNASFTISEKVLGTCGNQDPQSPVFATYIFLVNDFLTPKDLTLKQCIFDINTFRYILVSLILLFNL</sequence>
<dbReference type="InterPro" id="IPR055343">
    <property type="entry name" value="CREG_beta-barrel"/>
</dbReference>
<feature type="domain" description="CREG-like beta-barrel" evidence="1">
    <location>
        <begin position="19"/>
        <end position="110"/>
    </location>
</feature>
<gene>
    <name evidence="2" type="ORF">ACJIZ3_013734</name>
</gene>
<dbReference type="AlphaFoldDB" id="A0ABD3RKZ6"/>
<keyword evidence="3" id="KW-1185">Reference proteome</keyword>
<dbReference type="InterPro" id="IPR012349">
    <property type="entry name" value="Split_barrel_FMN-bd"/>
</dbReference>
<organism evidence="2 3">
    <name type="scientific">Penstemon smallii</name>
    <dbReference type="NCBI Taxonomy" id="265156"/>
    <lineage>
        <taxon>Eukaryota</taxon>
        <taxon>Viridiplantae</taxon>
        <taxon>Streptophyta</taxon>
        <taxon>Embryophyta</taxon>
        <taxon>Tracheophyta</taxon>
        <taxon>Spermatophyta</taxon>
        <taxon>Magnoliopsida</taxon>
        <taxon>eudicotyledons</taxon>
        <taxon>Gunneridae</taxon>
        <taxon>Pentapetalae</taxon>
        <taxon>asterids</taxon>
        <taxon>lamiids</taxon>
        <taxon>Lamiales</taxon>
        <taxon>Plantaginaceae</taxon>
        <taxon>Cheloneae</taxon>
        <taxon>Penstemon</taxon>
    </lineage>
</organism>
<dbReference type="Gene3D" id="2.30.110.10">
    <property type="entry name" value="Electron Transport, Fmn-binding Protein, Chain A"/>
    <property type="match status" value="1"/>
</dbReference>
<name>A0ABD3RKZ6_9LAMI</name>
<dbReference type="PANTHER" id="PTHR13343">
    <property type="entry name" value="CREG1 PROTEIN"/>
    <property type="match status" value="1"/>
</dbReference>
<dbReference type="EMBL" id="JBJXBP010000008">
    <property type="protein sequence ID" value="KAL3812466.1"/>
    <property type="molecule type" value="Genomic_DNA"/>
</dbReference>
<evidence type="ECO:0000259" key="1">
    <source>
        <dbReference type="Pfam" id="PF13883"/>
    </source>
</evidence>
<protein>
    <recommendedName>
        <fullName evidence="1">CREG-like beta-barrel domain-containing protein</fullName>
    </recommendedName>
</protein>
<accession>A0ABD3RKZ6</accession>
<evidence type="ECO:0000313" key="2">
    <source>
        <dbReference type="EMBL" id="KAL3812466.1"/>
    </source>
</evidence>